<feature type="transmembrane region" description="Helical" evidence="1">
    <location>
        <begin position="161"/>
        <end position="178"/>
    </location>
</feature>
<dbReference type="InterPro" id="IPR011006">
    <property type="entry name" value="CheY-like_superfamily"/>
</dbReference>
<proteinExistence type="predicted"/>
<sequence>MFFFRLQIKTLYLLETRSMAMKPHGKLIISSDYDDKVVFFKDLSLGHHEAQLRFRLIHFWEAWNPVKKTLIGMEMLLIDEKLPSISKAMAEVTETVDQMRRNRWLPGRSDYYMCGKPGYMVRDCLEDTEAVVATVDGQEEVVATRWSQGPLYDKHLKLQRFLLMIINAMALLFIFGYVTTLTPAPLLSPLSVMQVMDDTLYQVLDCRENKDMEEEINKRIMGGEALTVEDGNKSSWHLSVFTITADVIQATLEKFIKCEMDGYVSKPFAAEQLYRELSIFFNDFRYRIIRA</sequence>
<reference evidence="2 3" key="1">
    <citation type="submission" date="2021-05" db="EMBL/GenBank/DDBJ databases">
        <title>Genome Assembly of Synthetic Allotetraploid Brassica napus Reveals Homoeologous Exchanges between Subgenomes.</title>
        <authorList>
            <person name="Davis J.T."/>
        </authorList>
    </citation>
    <scope>NUCLEOTIDE SEQUENCE [LARGE SCALE GENOMIC DNA]</scope>
    <source>
        <strain evidence="3">cv. Da-Ae</strain>
        <tissue evidence="2">Seedling</tissue>
    </source>
</reference>
<protein>
    <submittedName>
        <fullName evidence="2">Uncharacterized protein</fullName>
    </submittedName>
</protein>
<dbReference type="SUPFAM" id="SSF52172">
    <property type="entry name" value="CheY-like"/>
    <property type="match status" value="1"/>
</dbReference>
<evidence type="ECO:0000256" key="1">
    <source>
        <dbReference type="SAM" id="Phobius"/>
    </source>
</evidence>
<dbReference type="Gene3D" id="3.40.50.2300">
    <property type="match status" value="1"/>
</dbReference>
<dbReference type="EMBL" id="JAGKQM010000002">
    <property type="protein sequence ID" value="KAH0938391.1"/>
    <property type="molecule type" value="Genomic_DNA"/>
</dbReference>
<organism evidence="2 3">
    <name type="scientific">Brassica napus</name>
    <name type="common">Rape</name>
    <dbReference type="NCBI Taxonomy" id="3708"/>
    <lineage>
        <taxon>Eukaryota</taxon>
        <taxon>Viridiplantae</taxon>
        <taxon>Streptophyta</taxon>
        <taxon>Embryophyta</taxon>
        <taxon>Tracheophyta</taxon>
        <taxon>Spermatophyta</taxon>
        <taxon>Magnoliopsida</taxon>
        <taxon>eudicotyledons</taxon>
        <taxon>Gunneridae</taxon>
        <taxon>Pentapetalae</taxon>
        <taxon>rosids</taxon>
        <taxon>malvids</taxon>
        <taxon>Brassicales</taxon>
        <taxon>Brassicaceae</taxon>
        <taxon>Brassiceae</taxon>
        <taxon>Brassica</taxon>
    </lineage>
</organism>
<keyword evidence="1" id="KW-1133">Transmembrane helix</keyword>
<gene>
    <name evidence="2" type="ORF">HID58_005852</name>
</gene>
<accession>A0ABQ8ECM9</accession>
<evidence type="ECO:0000313" key="2">
    <source>
        <dbReference type="EMBL" id="KAH0938391.1"/>
    </source>
</evidence>
<name>A0ABQ8ECM9_BRANA</name>
<keyword evidence="1" id="KW-0812">Transmembrane</keyword>
<keyword evidence="1" id="KW-0472">Membrane</keyword>
<comment type="caution">
    <text evidence="2">The sequence shown here is derived from an EMBL/GenBank/DDBJ whole genome shotgun (WGS) entry which is preliminary data.</text>
</comment>
<evidence type="ECO:0000313" key="3">
    <source>
        <dbReference type="Proteomes" id="UP000824890"/>
    </source>
</evidence>
<keyword evidence="3" id="KW-1185">Reference proteome</keyword>
<dbReference type="Proteomes" id="UP000824890">
    <property type="component" value="Unassembled WGS sequence"/>
</dbReference>